<organism evidence="14 15">
    <name type="scientific">Bordetella genomosp. 2</name>
    <dbReference type="NCBI Taxonomy" id="1983456"/>
    <lineage>
        <taxon>Bacteria</taxon>
        <taxon>Pseudomonadati</taxon>
        <taxon>Pseudomonadota</taxon>
        <taxon>Betaproteobacteria</taxon>
        <taxon>Burkholderiales</taxon>
        <taxon>Alcaligenaceae</taxon>
        <taxon>Bordetella</taxon>
    </lineage>
</organism>
<evidence type="ECO:0000259" key="13">
    <source>
        <dbReference type="PROSITE" id="PS50885"/>
    </source>
</evidence>
<dbReference type="InterPro" id="IPR036097">
    <property type="entry name" value="HisK_dim/P_sf"/>
</dbReference>
<dbReference type="InterPro" id="IPR005467">
    <property type="entry name" value="His_kinase_dom"/>
</dbReference>
<keyword evidence="10 11" id="KW-0472">Membrane</keyword>
<gene>
    <name evidence="14" type="ORF">CAL24_05110</name>
</gene>
<dbReference type="CDD" id="cd00082">
    <property type="entry name" value="HisKA"/>
    <property type="match status" value="1"/>
</dbReference>
<protein>
    <recommendedName>
        <fullName evidence="3">histidine kinase</fullName>
        <ecNumber evidence="3">2.7.13.3</ecNumber>
    </recommendedName>
</protein>
<keyword evidence="4" id="KW-0597">Phosphoprotein</keyword>
<comment type="caution">
    <text evidence="14">The sequence shown here is derived from an EMBL/GenBank/DDBJ whole genome shotgun (WGS) entry which is preliminary data.</text>
</comment>
<dbReference type="GO" id="GO:0005886">
    <property type="term" value="C:plasma membrane"/>
    <property type="evidence" value="ECO:0007669"/>
    <property type="project" value="TreeGrafter"/>
</dbReference>
<dbReference type="PANTHER" id="PTHR45436:SF8">
    <property type="entry name" value="HISTIDINE KINASE"/>
    <property type="match status" value="1"/>
</dbReference>
<evidence type="ECO:0000256" key="11">
    <source>
        <dbReference type="SAM" id="Phobius"/>
    </source>
</evidence>
<dbReference type="SMART" id="SM00304">
    <property type="entry name" value="HAMP"/>
    <property type="match status" value="1"/>
</dbReference>
<dbReference type="InterPro" id="IPR050428">
    <property type="entry name" value="TCS_sensor_his_kinase"/>
</dbReference>
<dbReference type="EMBL" id="NEVT01000003">
    <property type="protein sequence ID" value="OZI79316.1"/>
    <property type="molecule type" value="Genomic_DNA"/>
</dbReference>
<dbReference type="PANTHER" id="PTHR45436">
    <property type="entry name" value="SENSOR HISTIDINE KINASE YKOH"/>
    <property type="match status" value="1"/>
</dbReference>
<dbReference type="Proteomes" id="UP000215633">
    <property type="component" value="Unassembled WGS sequence"/>
</dbReference>
<dbReference type="SUPFAM" id="SSF158472">
    <property type="entry name" value="HAMP domain-like"/>
    <property type="match status" value="1"/>
</dbReference>
<keyword evidence="15" id="KW-1185">Reference proteome</keyword>
<evidence type="ECO:0000256" key="7">
    <source>
        <dbReference type="ARBA" id="ARBA00022777"/>
    </source>
</evidence>
<dbReference type="SUPFAM" id="SSF55874">
    <property type="entry name" value="ATPase domain of HSP90 chaperone/DNA topoisomerase II/histidine kinase"/>
    <property type="match status" value="1"/>
</dbReference>
<dbReference type="Gene3D" id="6.10.340.10">
    <property type="match status" value="1"/>
</dbReference>
<dbReference type="PROSITE" id="PS50885">
    <property type="entry name" value="HAMP"/>
    <property type="match status" value="1"/>
</dbReference>
<dbReference type="PRINTS" id="PR00344">
    <property type="entry name" value="BCTRLSENSOR"/>
</dbReference>
<dbReference type="Pfam" id="PF00512">
    <property type="entry name" value="HisKA"/>
    <property type="match status" value="1"/>
</dbReference>
<evidence type="ECO:0000256" key="1">
    <source>
        <dbReference type="ARBA" id="ARBA00000085"/>
    </source>
</evidence>
<name>A0A261VYV8_9BORD</name>
<evidence type="ECO:0000256" key="10">
    <source>
        <dbReference type="ARBA" id="ARBA00023136"/>
    </source>
</evidence>
<keyword evidence="9" id="KW-0902">Two-component regulatory system</keyword>
<evidence type="ECO:0000256" key="3">
    <source>
        <dbReference type="ARBA" id="ARBA00012438"/>
    </source>
</evidence>
<dbReference type="Pfam" id="PF00672">
    <property type="entry name" value="HAMP"/>
    <property type="match status" value="1"/>
</dbReference>
<dbReference type="InterPro" id="IPR003594">
    <property type="entry name" value="HATPase_dom"/>
</dbReference>
<reference evidence="15" key="1">
    <citation type="submission" date="2017-05" db="EMBL/GenBank/DDBJ databases">
        <title>Complete and WGS of Bordetella genogroups.</title>
        <authorList>
            <person name="Spilker T."/>
            <person name="Lipuma J."/>
        </authorList>
    </citation>
    <scope>NUCLEOTIDE SEQUENCE [LARGE SCALE GENOMIC DNA]</scope>
    <source>
        <strain evidence="15">AU8256</strain>
    </source>
</reference>
<comment type="subcellular location">
    <subcellularLocation>
        <location evidence="2">Membrane</location>
    </subcellularLocation>
</comment>
<dbReference type="AlphaFoldDB" id="A0A261VYV8"/>
<keyword evidence="7" id="KW-0418">Kinase</keyword>
<keyword evidence="8 11" id="KW-1133">Transmembrane helix</keyword>
<dbReference type="InterPro" id="IPR003660">
    <property type="entry name" value="HAMP_dom"/>
</dbReference>
<accession>A0A261VYV8</accession>
<dbReference type="Gene3D" id="3.30.565.10">
    <property type="entry name" value="Histidine kinase-like ATPase, C-terminal domain"/>
    <property type="match status" value="1"/>
</dbReference>
<keyword evidence="6 11" id="KW-0812">Transmembrane</keyword>
<dbReference type="CDD" id="cd06225">
    <property type="entry name" value="HAMP"/>
    <property type="match status" value="1"/>
</dbReference>
<dbReference type="Pfam" id="PF02518">
    <property type="entry name" value="HATPase_c"/>
    <property type="match status" value="1"/>
</dbReference>
<dbReference type="EC" id="2.7.13.3" evidence="3"/>
<feature type="domain" description="Histidine kinase" evidence="12">
    <location>
        <begin position="262"/>
        <end position="473"/>
    </location>
</feature>
<evidence type="ECO:0000313" key="14">
    <source>
        <dbReference type="EMBL" id="OZI79316.1"/>
    </source>
</evidence>
<evidence type="ECO:0000313" key="15">
    <source>
        <dbReference type="Proteomes" id="UP000215633"/>
    </source>
</evidence>
<dbReference type="PROSITE" id="PS50109">
    <property type="entry name" value="HIS_KIN"/>
    <property type="match status" value="1"/>
</dbReference>
<evidence type="ECO:0000259" key="12">
    <source>
        <dbReference type="PROSITE" id="PS50109"/>
    </source>
</evidence>
<proteinExistence type="predicted"/>
<feature type="transmembrane region" description="Helical" evidence="11">
    <location>
        <begin position="30"/>
        <end position="54"/>
    </location>
</feature>
<dbReference type="SMART" id="SM00388">
    <property type="entry name" value="HisKA"/>
    <property type="match status" value="1"/>
</dbReference>
<evidence type="ECO:0000256" key="2">
    <source>
        <dbReference type="ARBA" id="ARBA00004370"/>
    </source>
</evidence>
<evidence type="ECO:0000256" key="9">
    <source>
        <dbReference type="ARBA" id="ARBA00023012"/>
    </source>
</evidence>
<dbReference type="Gene3D" id="1.10.287.130">
    <property type="match status" value="1"/>
</dbReference>
<dbReference type="InterPro" id="IPR004358">
    <property type="entry name" value="Sig_transdc_His_kin-like_C"/>
</dbReference>
<dbReference type="InterPro" id="IPR003661">
    <property type="entry name" value="HisK_dim/P_dom"/>
</dbReference>
<evidence type="ECO:0000256" key="8">
    <source>
        <dbReference type="ARBA" id="ARBA00022989"/>
    </source>
</evidence>
<dbReference type="InterPro" id="IPR036890">
    <property type="entry name" value="HATPase_C_sf"/>
</dbReference>
<feature type="domain" description="HAMP" evidence="13">
    <location>
        <begin position="201"/>
        <end position="254"/>
    </location>
</feature>
<evidence type="ECO:0000256" key="5">
    <source>
        <dbReference type="ARBA" id="ARBA00022679"/>
    </source>
</evidence>
<dbReference type="GO" id="GO:0000155">
    <property type="term" value="F:phosphorelay sensor kinase activity"/>
    <property type="evidence" value="ECO:0007669"/>
    <property type="project" value="InterPro"/>
</dbReference>
<sequence length="478" mass="52302">MPVGAGRRGQPDPPMMKRLGGMLRSVWSSVAFRLTLNYSILALLTSLVSLFFLYTQSVKILESQFSRQVQITAQRMNAHFEQGGLAGLAREISLEMADHVNTDTEMFMLLDPVGRMLVGNIAWDPGDAPLNGSGVMRSVLLRGQPVHGYLVARKLRDGSTLIIGHDLRDLYDLTDLIRKVSLAATGVIALLVLLGAALFRRVLQRRVEIIRQTAAQIGAGELGQRIPAHPRQGEFALLSSDINRMLDRIELLMNGVRNVSDAVAHHLRTPLTRMLARLRTIDWETESREQIRKSVDGLAAELEDLVKVSEKLLQIAELESGARRKHFEPVRLDVIARDVADLYEAVAEDNQAALTFESAGTAPLHGDPDLLAGAIATLVENALKYAGQGARIRIETAQTAREISLTVADNGPGIAPEKLHRIGERFYRAHRHVPGYGLGLATVMAIARLHGGRLELANADPGLRACLRFPRGSAPGPS</sequence>
<comment type="catalytic activity">
    <reaction evidence="1">
        <text>ATP + protein L-histidine = ADP + protein N-phospho-L-histidine.</text>
        <dbReference type="EC" id="2.7.13.3"/>
    </reaction>
</comment>
<feature type="transmembrane region" description="Helical" evidence="11">
    <location>
        <begin position="180"/>
        <end position="199"/>
    </location>
</feature>
<evidence type="ECO:0000256" key="4">
    <source>
        <dbReference type="ARBA" id="ARBA00022553"/>
    </source>
</evidence>
<dbReference type="SUPFAM" id="SSF47384">
    <property type="entry name" value="Homodimeric domain of signal transducing histidine kinase"/>
    <property type="match status" value="1"/>
</dbReference>
<dbReference type="SMART" id="SM00387">
    <property type="entry name" value="HATPase_c"/>
    <property type="match status" value="1"/>
</dbReference>
<keyword evidence="5" id="KW-0808">Transferase</keyword>
<evidence type="ECO:0000256" key="6">
    <source>
        <dbReference type="ARBA" id="ARBA00022692"/>
    </source>
</evidence>